<evidence type="ECO:0000256" key="6">
    <source>
        <dbReference type="ARBA" id="ARBA00023098"/>
    </source>
</evidence>
<evidence type="ECO:0000256" key="1">
    <source>
        <dbReference type="ARBA" id="ARBA00004184"/>
    </source>
</evidence>
<feature type="domain" description="Myotubularin phosphatase" evidence="10">
    <location>
        <begin position="163"/>
        <end position="541"/>
    </location>
</feature>
<dbReference type="PROSITE" id="PS00383">
    <property type="entry name" value="TYR_PHOSPHATASE_1"/>
    <property type="match status" value="1"/>
</dbReference>
<evidence type="ECO:0000256" key="2">
    <source>
        <dbReference type="ARBA" id="ARBA00004496"/>
    </source>
</evidence>
<dbReference type="OrthoDB" id="271628at2759"/>
<dbReference type="GO" id="GO:0046856">
    <property type="term" value="P:phosphatidylinositol dephosphorylation"/>
    <property type="evidence" value="ECO:0007669"/>
    <property type="project" value="TreeGrafter"/>
</dbReference>
<evidence type="ECO:0000256" key="3">
    <source>
        <dbReference type="ARBA" id="ARBA00007471"/>
    </source>
</evidence>
<dbReference type="GO" id="GO:0005737">
    <property type="term" value="C:cytoplasm"/>
    <property type="evidence" value="ECO:0007669"/>
    <property type="project" value="UniProtKB-SubCell"/>
</dbReference>
<evidence type="ECO:0000313" key="11">
    <source>
        <dbReference type="Proteomes" id="UP000025227"/>
    </source>
</evidence>
<comment type="subcellular location">
    <subcellularLocation>
        <location evidence="2">Cytoplasm</location>
    </subcellularLocation>
    <subcellularLocation>
        <location evidence="1">Endomembrane system</location>
        <topology evidence="1">Peripheral membrane protein</topology>
    </subcellularLocation>
</comment>
<dbReference type="InterPro" id="IPR030564">
    <property type="entry name" value="Myotubularin"/>
</dbReference>
<protein>
    <recommendedName>
        <fullName evidence="4">phosphatidylinositol-3,5-bisphosphate 3-phosphatase</fullName>
        <ecNumber evidence="4">3.1.3.95</ecNumber>
    </recommendedName>
</protein>
<proteinExistence type="inferred from homology"/>
<dbReference type="PANTHER" id="PTHR10807:SF128">
    <property type="entry name" value="PHOSPHATIDYLINOSITOL-3,5-BISPHOSPHATE 3-PHOSPHATASE"/>
    <property type="match status" value="1"/>
</dbReference>
<dbReference type="CDD" id="cd13223">
    <property type="entry name" value="PH-GRAM_MTM-like"/>
    <property type="match status" value="1"/>
</dbReference>
<dbReference type="InterPro" id="IPR010569">
    <property type="entry name" value="Myotubularin-like_Pase_dom"/>
</dbReference>
<accession>A0A7I5ED91</accession>
<feature type="active site" description="Phosphocysteine intermediate" evidence="7">
    <location>
        <position position="376"/>
    </location>
</feature>
<keyword evidence="6" id="KW-0443">Lipid metabolism</keyword>
<evidence type="ECO:0000259" key="9">
    <source>
        <dbReference type="PROSITE" id="PS50056"/>
    </source>
</evidence>
<feature type="domain" description="Tyrosine specific protein phosphatases" evidence="9">
    <location>
        <begin position="352"/>
        <end position="393"/>
    </location>
</feature>
<dbReference type="GO" id="GO:0052629">
    <property type="term" value="F:phosphatidylinositol-3,5-bisphosphate 3-phosphatase activity"/>
    <property type="evidence" value="ECO:0007669"/>
    <property type="project" value="UniProtKB-EC"/>
</dbReference>
<evidence type="ECO:0000256" key="8">
    <source>
        <dbReference type="PIRSR" id="PIRSR630564-2"/>
    </source>
</evidence>
<dbReference type="SUPFAM" id="SSF50729">
    <property type="entry name" value="PH domain-like"/>
    <property type="match status" value="1"/>
</dbReference>
<reference evidence="12" key="1">
    <citation type="submission" date="2020-12" db="UniProtKB">
        <authorList>
            <consortium name="WormBaseParasite"/>
        </authorList>
    </citation>
    <scope>IDENTIFICATION</scope>
    <source>
        <strain evidence="12">MHco3</strain>
    </source>
</reference>
<comment type="similarity">
    <text evidence="3">Belongs to the protein-tyrosine phosphatase family. Non-receptor class myotubularin subfamily.</text>
</comment>
<keyword evidence="5" id="KW-0963">Cytoplasm</keyword>
<evidence type="ECO:0000313" key="12">
    <source>
        <dbReference type="WBParaSite" id="HCON_00154330-00001"/>
    </source>
</evidence>
<name>A0A7I5ED91_HAECO</name>
<keyword evidence="11" id="KW-1185">Reference proteome</keyword>
<dbReference type="Proteomes" id="UP000025227">
    <property type="component" value="Unplaced"/>
</dbReference>
<dbReference type="WBParaSite" id="HCON_00154330-00001">
    <property type="protein sequence ID" value="HCON_00154330-00001"/>
    <property type="gene ID" value="HCON_00154330"/>
</dbReference>
<dbReference type="InterPro" id="IPR004182">
    <property type="entry name" value="GRAM"/>
</dbReference>
<dbReference type="GO" id="GO:0012505">
    <property type="term" value="C:endomembrane system"/>
    <property type="evidence" value="ECO:0007669"/>
    <property type="project" value="UniProtKB-SubCell"/>
</dbReference>
<feature type="binding site" evidence="8">
    <location>
        <begin position="314"/>
        <end position="315"/>
    </location>
    <ligand>
        <name>substrate</name>
    </ligand>
</feature>
<evidence type="ECO:0000259" key="10">
    <source>
        <dbReference type="PROSITE" id="PS51339"/>
    </source>
</evidence>
<dbReference type="SUPFAM" id="SSF52799">
    <property type="entry name" value="(Phosphotyrosine protein) phosphatases II"/>
    <property type="match status" value="1"/>
</dbReference>
<dbReference type="InterPro" id="IPR029021">
    <property type="entry name" value="Prot-tyrosine_phosphatase-like"/>
</dbReference>
<feature type="binding site" evidence="8">
    <location>
        <begin position="291"/>
        <end position="294"/>
    </location>
    <ligand>
        <name>substrate</name>
    </ligand>
</feature>
<dbReference type="OMA" id="WRATKIN"/>
<dbReference type="PROSITE" id="PS50056">
    <property type="entry name" value="TYR_PHOSPHATASE_2"/>
    <property type="match status" value="1"/>
</dbReference>
<organism evidence="11 12">
    <name type="scientific">Haemonchus contortus</name>
    <name type="common">Barber pole worm</name>
    <dbReference type="NCBI Taxonomy" id="6289"/>
    <lineage>
        <taxon>Eukaryota</taxon>
        <taxon>Metazoa</taxon>
        <taxon>Ecdysozoa</taxon>
        <taxon>Nematoda</taxon>
        <taxon>Chromadorea</taxon>
        <taxon>Rhabditida</taxon>
        <taxon>Rhabditina</taxon>
        <taxon>Rhabditomorpha</taxon>
        <taxon>Strongyloidea</taxon>
        <taxon>Trichostrongylidae</taxon>
        <taxon>Haemonchus</taxon>
    </lineage>
</organism>
<dbReference type="GO" id="GO:0004438">
    <property type="term" value="F:phosphatidylinositol-3-phosphate phosphatase activity"/>
    <property type="evidence" value="ECO:0007669"/>
    <property type="project" value="TreeGrafter"/>
</dbReference>
<dbReference type="Gene3D" id="2.30.29.30">
    <property type="entry name" value="Pleckstrin-homology domain (PH domain)/Phosphotyrosine-binding domain (PTB)"/>
    <property type="match status" value="1"/>
</dbReference>
<feature type="binding site" evidence="8">
    <location>
        <begin position="376"/>
        <end position="382"/>
    </location>
    <ligand>
        <name>substrate</name>
    </ligand>
</feature>
<evidence type="ECO:0000256" key="4">
    <source>
        <dbReference type="ARBA" id="ARBA00012903"/>
    </source>
</evidence>
<dbReference type="EC" id="3.1.3.95" evidence="4"/>
<dbReference type="InterPro" id="IPR011993">
    <property type="entry name" value="PH-like_dom_sf"/>
</dbReference>
<dbReference type="PROSITE" id="PS51339">
    <property type="entry name" value="PPASE_MYOTUBULARIN"/>
    <property type="match status" value="1"/>
</dbReference>
<dbReference type="Pfam" id="PF06602">
    <property type="entry name" value="Myotub-related"/>
    <property type="match status" value="1"/>
</dbReference>
<dbReference type="PANTHER" id="PTHR10807">
    <property type="entry name" value="MYOTUBULARIN-RELATED"/>
    <property type="match status" value="1"/>
</dbReference>
<dbReference type="Pfam" id="PF02893">
    <property type="entry name" value="GRAM"/>
    <property type="match status" value="1"/>
</dbReference>
<dbReference type="InterPro" id="IPR000387">
    <property type="entry name" value="Tyr_Pase_dom"/>
</dbReference>
<evidence type="ECO:0000256" key="7">
    <source>
        <dbReference type="PIRSR" id="PIRSR630564-1"/>
    </source>
</evidence>
<dbReference type="GO" id="GO:0016020">
    <property type="term" value="C:membrane"/>
    <property type="evidence" value="ECO:0007669"/>
    <property type="project" value="TreeGrafter"/>
</dbReference>
<dbReference type="InterPro" id="IPR016130">
    <property type="entry name" value="Tyr_Pase_AS"/>
</dbReference>
<sequence length="580" mass="66972">MSEEWGMVQIAALRVAPNEKEFDGQFPGERVELIDKNIGYLSPIGKINGHVIITRYRLRFESSGDDNCQFDVPLGCIYKVEKVGHSTVSRGEHAYGLLIGCKDMRHIRFTCHPASHSRRPLYDALLRFAFPLTNKLPLYAFLYATSLRESTPQSSSSKVEVDGWTVYDAKVELNRLGVPNELWCFTQINYHYEFADTYPKLLAIPTTVEAKGREFLERVGEFRSRQRIPVLSWLHPATQASITRCSQPMSGMTNRKCTEDEWFLKQIVLANANAYQLLIFDARPVVNAKVNRAKGGGYEESYEDCSLVFLNIHNIHVVRESLRKLKECLFPRVDEKNYLRMLDDSKWLNHIQSIIEGAAQIVNEVERNRSSVLVHCSDGWDRTAQLTSLAMLQLDPYYRTIKGFAVLIEKEWCSFGHKFAHRIGHGEDKANDGERSPIFVQFIDCVWQLLEQYGVHFEFNSFLLVTILDELYACRFGTFLFNSEKQRLMENKCNKETVSLWTYILENRKQFLNPLYNKGSQRTVLIMNSSMRVLRVWTEYYARYNPNVVAPGSMAAKRQGLERALAKRAIFEELLNLSEE</sequence>
<evidence type="ECO:0000256" key="5">
    <source>
        <dbReference type="ARBA" id="ARBA00022490"/>
    </source>
</evidence>
<dbReference type="AlphaFoldDB" id="A0A7I5ED91"/>